<dbReference type="Gene3D" id="1.20.140.150">
    <property type="match status" value="2"/>
</dbReference>
<dbReference type="Pfam" id="PF13903">
    <property type="entry name" value="Claudin_2"/>
    <property type="match status" value="1"/>
</dbReference>
<accession>A0A3M6T539</accession>
<evidence type="ECO:0000313" key="7">
    <source>
        <dbReference type="Proteomes" id="UP000275408"/>
    </source>
</evidence>
<feature type="transmembrane region" description="Helical" evidence="5">
    <location>
        <begin position="184"/>
        <end position="204"/>
    </location>
</feature>
<evidence type="ECO:0000256" key="2">
    <source>
        <dbReference type="ARBA" id="ARBA00022692"/>
    </source>
</evidence>
<dbReference type="OrthoDB" id="5967271at2759"/>
<evidence type="ECO:0008006" key="8">
    <source>
        <dbReference type="Google" id="ProtNLM"/>
    </source>
</evidence>
<reference evidence="6 7" key="1">
    <citation type="journal article" date="2018" name="Sci. Rep.">
        <title>Comparative analysis of the Pocillopora damicornis genome highlights role of immune system in coral evolution.</title>
        <authorList>
            <person name="Cunning R."/>
            <person name="Bay R.A."/>
            <person name="Gillette P."/>
            <person name="Baker A.C."/>
            <person name="Traylor-Knowles N."/>
        </authorList>
    </citation>
    <scope>NUCLEOTIDE SEQUENCE [LARGE SCALE GENOMIC DNA]</scope>
    <source>
        <strain evidence="6">RSMAS</strain>
        <tissue evidence="6">Whole animal</tissue>
    </source>
</reference>
<gene>
    <name evidence="6" type="ORF">pdam_00005204</name>
</gene>
<dbReference type="EMBL" id="RCHS01004337">
    <property type="protein sequence ID" value="RMX35990.1"/>
    <property type="molecule type" value="Genomic_DNA"/>
</dbReference>
<comment type="caution">
    <text evidence="6">The sequence shown here is derived from an EMBL/GenBank/DDBJ whole genome shotgun (WGS) entry which is preliminary data.</text>
</comment>
<dbReference type="InterPro" id="IPR004031">
    <property type="entry name" value="PMP22/EMP/MP20/Claudin"/>
</dbReference>
<evidence type="ECO:0000256" key="4">
    <source>
        <dbReference type="ARBA" id="ARBA00023136"/>
    </source>
</evidence>
<feature type="transmembrane region" description="Helical" evidence="5">
    <location>
        <begin position="6"/>
        <end position="28"/>
    </location>
</feature>
<keyword evidence="4 5" id="KW-0472">Membrane</keyword>
<organism evidence="6 7">
    <name type="scientific">Pocillopora damicornis</name>
    <name type="common">Cauliflower coral</name>
    <name type="synonym">Millepora damicornis</name>
    <dbReference type="NCBI Taxonomy" id="46731"/>
    <lineage>
        <taxon>Eukaryota</taxon>
        <taxon>Metazoa</taxon>
        <taxon>Cnidaria</taxon>
        <taxon>Anthozoa</taxon>
        <taxon>Hexacorallia</taxon>
        <taxon>Scleractinia</taxon>
        <taxon>Astrocoeniina</taxon>
        <taxon>Pocilloporidae</taxon>
        <taxon>Pocillopora</taxon>
    </lineage>
</organism>
<dbReference type="PANTHER" id="PTHR10671">
    <property type="entry name" value="EPITHELIAL MEMBRANE PROTEIN-RELATED"/>
    <property type="match status" value="1"/>
</dbReference>
<sequence length="237" mass="26389">MIKVIASVVCAFAAMLMIILSLATTYWLQWVIVSHNRNITHYRGLFRHCWESRDNVTDELISAESDCSNDKHTLQDVLKSAAILLGILALATDFWLVWWKEAKEIGGVQYHHEGLFQTCSESSINNTVVAADSCTKLHDLGRPDWNGAVIALMFLALICHLIAFIIAIVAAIRKGHPFPSFTVGGFFCAAAILVVIALLVFTFFNWKDDVFFSWSYGGGWSTVALSIIAFVLIMADR</sequence>
<evidence type="ECO:0000256" key="3">
    <source>
        <dbReference type="ARBA" id="ARBA00022989"/>
    </source>
</evidence>
<feature type="transmembrane region" description="Helical" evidence="5">
    <location>
        <begin position="81"/>
        <end position="99"/>
    </location>
</feature>
<name>A0A3M6T539_POCDA</name>
<dbReference type="InterPro" id="IPR050579">
    <property type="entry name" value="PMP-22/EMP/MP20-like"/>
</dbReference>
<proteinExistence type="predicted"/>
<protein>
    <recommendedName>
        <fullName evidence="8">Claudin</fullName>
    </recommendedName>
</protein>
<comment type="subcellular location">
    <subcellularLocation>
        <location evidence="1">Membrane</location>
        <topology evidence="1">Multi-pass membrane protein</topology>
    </subcellularLocation>
</comment>
<dbReference type="AlphaFoldDB" id="A0A3M6T539"/>
<evidence type="ECO:0000256" key="1">
    <source>
        <dbReference type="ARBA" id="ARBA00004141"/>
    </source>
</evidence>
<evidence type="ECO:0000313" key="6">
    <source>
        <dbReference type="EMBL" id="RMX35990.1"/>
    </source>
</evidence>
<keyword evidence="3 5" id="KW-1133">Transmembrane helix</keyword>
<evidence type="ECO:0000256" key="5">
    <source>
        <dbReference type="SAM" id="Phobius"/>
    </source>
</evidence>
<dbReference type="Proteomes" id="UP000275408">
    <property type="component" value="Unassembled WGS sequence"/>
</dbReference>
<feature type="transmembrane region" description="Helical" evidence="5">
    <location>
        <begin position="148"/>
        <end position="172"/>
    </location>
</feature>
<keyword evidence="7" id="KW-1185">Reference proteome</keyword>
<keyword evidence="2 5" id="KW-0812">Transmembrane</keyword>
<feature type="transmembrane region" description="Helical" evidence="5">
    <location>
        <begin position="216"/>
        <end position="235"/>
    </location>
</feature>
<dbReference type="PANTHER" id="PTHR10671:SF108">
    <property type="entry name" value="CLAUDIN FAMILY PROTEIN-RELATED"/>
    <property type="match status" value="1"/>
</dbReference>
<dbReference type="GO" id="GO:0005886">
    <property type="term" value="C:plasma membrane"/>
    <property type="evidence" value="ECO:0007669"/>
    <property type="project" value="TreeGrafter"/>
</dbReference>